<evidence type="ECO:0000256" key="1">
    <source>
        <dbReference type="SAM" id="MobiDB-lite"/>
    </source>
</evidence>
<feature type="compositionally biased region" description="Polar residues" evidence="1">
    <location>
        <begin position="26"/>
        <end position="46"/>
    </location>
</feature>
<sequence length="46" mass="5060">MNRKTIAIVAGVAIAYYLWKHAKAKQASNPAVTTVPDTSDQRMTIQ</sequence>
<comment type="caution">
    <text evidence="2">The sequence shown here is derived from an EMBL/GenBank/DDBJ whole genome shotgun (WGS) entry which is preliminary data.</text>
</comment>
<proteinExistence type="predicted"/>
<dbReference type="Proteomes" id="UP000441032">
    <property type="component" value="Unassembled WGS sequence"/>
</dbReference>
<gene>
    <name evidence="2" type="ORF">GJQ57_21080</name>
</gene>
<evidence type="ECO:0000313" key="3">
    <source>
        <dbReference type="Proteomes" id="UP000441032"/>
    </source>
</evidence>
<dbReference type="EMBL" id="WJYN01000010">
    <property type="protein sequence ID" value="MRT01145.1"/>
    <property type="molecule type" value="Genomic_DNA"/>
</dbReference>
<dbReference type="RefSeq" id="WP_154208500.1">
    <property type="nucleotide sequence ID" value="NZ_JACBXL010000026.1"/>
</dbReference>
<dbReference type="AlphaFoldDB" id="A0A7X2HRX0"/>
<name>A0A7X2HRX0_RALPI</name>
<feature type="region of interest" description="Disordered" evidence="1">
    <location>
        <begin position="25"/>
        <end position="46"/>
    </location>
</feature>
<accession>A0A7X2HRX0</accession>
<organism evidence="2 3">
    <name type="scientific">Ralstonia pickettii</name>
    <name type="common">Burkholderia pickettii</name>
    <dbReference type="NCBI Taxonomy" id="329"/>
    <lineage>
        <taxon>Bacteria</taxon>
        <taxon>Pseudomonadati</taxon>
        <taxon>Pseudomonadota</taxon>
        <taxon>Betaproteobacteria</taxon>
        <taxon>Burkholderiales</taxon>
        <taxon>Burkholderiaceae</taxon>
        <taxon>Ralstonia</taxon>
    </lineage>
</organism>
<evidence type="ECO:0000313" key="2">
    <source>
        <dbReference type="EMBL" id="MRT01145.1"/>
    </source>
</evidence>
<reference evidence="2 3" key="1">
    <citation type="submission" date="2019-11" db="EMBL/GenBank/DDBJ databases">
        <title>Phenotypic characterization of an OXA-22 and OXA-60 co-producing Ralstonia pickettii clinical strain.</title>
        <authorList>
            <person name="He F."/>
        </authorList>
    </citation>
    <scope>NUCLEOTIDE SEQUENCE [LARGE SCALE GENOMIC DNA]</scope>
    <source>
        <strain evidence="2 3">PSLESD1</strain>
    </source>
</reference>
<protein>
    <submittedName>
        <fullName evidence="2">Uncharacterized protein</fullName>
    </submittedName>
</protein>